<sequence>MAKQVVETLVDDLDGSEAEETVSFAIDGRQFEIDLNAAHASELRDVIAPFVGAARRAGGGTARRTPQRASTSTKSKEENAAIRAWAMANGLEVSERGRMSSAVLTAYENRGNAPVEPEPVVEAEPVAEEKPKRRTRRKATVDA</sequence>
<dbReference type="Pfam" id="PF23359">
    <property type="entry name" value="Lsr2_DNA-bd"/>
    <property type="match status" value="1"/>
</dbReference>
<evidence type="ECO:0000313" key="4">
    <source>
        <dbReference type="EMBL" id="MBW0126707.1"/>
    </source>
</evidence>
<dbReference type="Pfam" id="PF11774">
    <property type="entry name" value="Lsr2"/>
    <property type="match status" value="1"/>
</dbReference>
<feature type="region of interest" description="Disordered" evidence="1">
    <location>
        <begin position="56"/>
        <end position="78"/>
    </location>
</feature>
<dbReference type="InterPro" id="IPR024412">
    <property type="entry name" value="Lsr2_dim_dom"/>
</dbReference>
<evidence type="ECO:0000313" key="5">
    <source>
        <dbReference type="Proteomes" id="UP000694300"/>
    </source>
</evidence>
<accession>A0ABS6U382</accession>
<proteinExistence type="predicted"/>
<evidence type="ECO:0000259" key="2">
    <source>
        <dbReference type="Pfam" id="PF11774"/>
    </source>
</evidence>
<keyword evidence="5" id="KW-1185">Reference proteome</keyword>
<feature type="compositionally biased region" description="Low complexity" evidence="1">
    <location>
        <begin position="113"/>
        <end position="124"/>
    </location>
</feature>
<gene>
    <name evidence="4" type="ORF">I4I82_03300</name>
</gene>
<dbReference type="InterPro" id="IPR055370">
    <property type="entry name" value="Lsr2_DNA-bd"/>
</dbReference>
<organism evidence="4 5">
    <name type="scientific">Pseudonocardia oceani</name>
    <dbReference type="NCBI Taxonomy" id="2792013"/>
    <lineage>
        <taxon>Bacteria</taxon>
        <taxon>Bacillati</taxon>
        <taxon>Actinomycetota</taxon>
        <taxon>Actinomycetes</taxon>
        <taxon>Pseudonocardiales</taxon>
        <taxon>Pseudonocardiaceae</taxon>
        <taxon>Pseudonocardia</taxon>
    </lineage>
</organism>
<dbReference type="Proteomes" id="UP000694300">
    <property type="component" value="Unassembled WGS sequence"/>
</dbReference>
<reference evidence="4 5" key="1">
    <citation type="submission" date="2020-11" db="EMBL/GenBank/DDBJ databases">
        <title>Pseudonocardia abyssalis sp. nov. and Pseudonocardia oceani sp. nov., description and phylogenomic analysis of two novel actinomycetes isolated from the deep Southern Ocean.</title>
        <authorList>
            <person name="Parra J."/>
        </authorList>
    </citation>
    <scope>NUCLEOTIDE SEQUENCE [LARGE SCALE GENOMIC DNA]</scope>
    <source>
        <strain evidence="5">KRD185</strain>
    </source>
</reference>
<dbReference type="EMBL" id="JADQDF010000001">
    <property type="protein sequence ID" value="MBW0126707.1"/>
    <property type="molecule type" value="Genomic_DNA"/>
</dbReference>
<name>A0ABS6U382_9PSEU</name>
<protein>
    <submittedName>
        <fullName evidence="4">Lsr2 family protein</fullName>
    </submittedName>
</protein>
<feature type="region of interest" description="Disordered" evidence="1">
    <location>
        <begin position="110"/>
        <end position="143"/>
    </location>
</feature>
<feature type="domain" description="Lsr2 DNA-binding" evidence="3">
    <location>
        <begin position="75"/>
        <end position="108"/>
    </location>
</feature>
<comment type="caution">
    <text evidence="4">The sequence shown here is derived from an EMBL/GenBank/DDBJ whole genome shotgun (WGS) entry which is preliminary data.</text>
</comment>
<evidence type="ECO:0000256" key="1">
    <source>
        <dbReference type="SAM" id="MobiDB-lite"/>
    </source>
</evidence>
<dbReference type="RefSeq" id="WP_218592297.1">
    <property type="nucleotide sequence ID" value="NZ_JADQDE010000163.1"/>
</dbReference>
<feature type="compositionally biased region" description="Basic residues" evidence="1">
    <location>
        <begin position="132"/>
        <end position="143"/>
    </location>
</feature>
<evidence type="ECO:0000259" key="3">
    <source>
        <dbReference type="Pfam" id="PF23359"/>
    </source>
</evidence>
<feature type="domain" description="Lsr2 dimerization" evidence="2">
    <location>
        <begin position="1"/>
        <end position="58"/>
    </location>
</feature>